<proteinExistence type="predicted"/>
<dbReference type="EMBL" id="BMAT01003437">
    <property type="protein sequence ID" value="GFS25423.1"/>
    <property type="molecule type" value="Genomic_DNA"/>
</dbReference>
<evidence type="ECO:0000313" key="2">
    <source>
        <dbReference type="Proteomes" id="UP000762676"/>
    </source>
</evidence>
<gene>
    <name evidence="1" type="ORF">ElyMa_001687400</name>
</gene>
<name>A0AAV4JTW1_9GAST</name>
<dbReference type="AlphaFoldDB" id="A0AAV4JTW1"/>
<protein>
    <submittedName>
        <fullName evidence="1">Uncharacterized protein</fullName>
    </submittedName>
</protein>
<comment type="caution">
    <text evidence="1">The sequence shown here is derived from an EMBL/GenBank/DDBJ whole genome shotgun (WGS) entry which is preliminary data.</text>
</comment>
<dbReference type="Proteomes" id="UP000762676">
    <property type="component" value="Unassembled WGS sequence"/>
</dbReference>
<sequence length="113" mass="13342">MKYLESKDDVKRHQLFCVTRKIAPSLRKESKEQEEAVKIAIEQKFVDNQQRKIVREGIEMERHSKLMDNIYKYSGPCKTPSDVDELMTRLKSENRTKTFITETEKSDQISEDS</sequence>
<organism evidence="1 2">
    <name type="scientific">Elysia marginata</name>
    <dbReference type="NCBI Taxonomy" id="1093978"/>
    <lineage>
        <taxon>Eukaryota</taxon>
        <taxon>Metazoa</taxon>
        <taxon>Spiralia</taxon>
        <taxon>Lophotrochozoa</taxon>
        <taxon>Mollusca</taxon>
        <taxon>Gastropoda</taxon>
        <taxon>Heterobranchia</taxon>
        <taxon>Euthyneura</taxon>
        <taxon>Panpulmonata</taxon>
        <taxon>Sacoglossa</taxon>
        <taxon>Placobranchoidea</taxon>
        <taxon>Plakobranchidae</taxon>
        <taxon>Elysia</taxon>
    </lineage>
</organism>
<evidence type="ECO:0000313" key="1">
    <source>
        <dbReference type="EMBL" id="GFS25423.1"/>
    </source>
</evidence>
<reference evidence="1 2" key="1">
    <citation type="journal article" date="2021" name="Elife">
        <title>Chloroplast acquisition without the gene transfer in kleptoplastic sea slugs, Plakobranchus ocellatus.</title>
        <authorList>
            <person name="Maeda T."/>
            <person name="Takahashi S."/>
            <person name="Yoshida T."/>
            <person name="Shimamura S."/>
            <person name="Takaki Y."/>
            <person name="Nagai Y."/>
            <person name="Toyoda A."/>
            <person name="Suzuki Y."/>
            <person name="Arimoto A."/>
            <person name="Ishii H."/>
            <person name="Satoh N."/>
            <person name="Nishiyama T."/>
            <person name="Hasebe M."/>
            <person name="Maruyama T."/>
            <person name="Minagawa J."/>
            <person name="Obokata J."/>
            <person name="Shigenobu S."/>
        </authorList>
    </citation>
    <scope>NUCLEOTIDE SEQUENCE [LARGE SCALE GENOMIC DNA]</scope>
</reference>
<accession>A0AAV4JTW1</accession>
<keyword evidence="2" id="KW-1185">Reference proteome</keyword>